<dbReference type="RefSeq" id="WP_184521723.1">
    <property type="nucleotide sequence ID" value="NZ_JACHGK010000001.1"/>
</dbReference>
<evidence type="ECO:0000259" key="3">
    <source>
        <dbReference type="Pfam" id="PF07833"/>
    </source>
</evidence>
<evidence type="ECO:0000313" key="4">
    <source>
        <dbReference type="EMBL" id="MBB6443645.1"/>
    </source>
</evidence>
<reference evidence="4 5" key="1">
    <citation type="submission" date="2020-08" db="EMBL/GenBank/DDBJ databases">
        <title>Genomic Encyclopedia of Type Strains, Phase IV (KMG-IV): sequencing the most valuable type-strain genomes for metagenomic binning, comparative biology and taxonomic classification.</title>
        <authorList>
            <person name="Goeker M."/>
        </authorList>
    </citation>
    <scope>NUCLEOTIDE SEQUENCE [LARGE SCALE GENOMIC DNA]</scope>
    <source>
        <strain evidence="4 5">DSM 5391</strain>
    </source>
</reference>
<dbReference type="SUPFAM" id="SSF55383">
    <property type="entry name" value="Copper amine oxidase, domain N"/>
    <property type="match status" value="1"/>
</dbReference>
<evidence type="ECO:0000256" key="2">
    <source>
        <dbReference type="SAM" id="SignalP"/>
    </source>
</evidence>
<name>A0A7X0HQ97_9BACI</name>
<keyword evidence="5" id="KW-1185">Reference proteome</keyword>
<dbReference type="Proteomes" id="UP000531594">
    <property type="component" value="Unassembled WGS sequence"/>
</dbReference>
<proteinExistence type="predicted"/>
<protein>
    <recommendedName>
        <fullName evidence="3">Copper amine oxidase-like N-terminal domain-containing protein</fullName>
    </recommendedName>
</protein>
<feature type="signal peptide" evidence="2">
    <location>
        <begin position="1"/>
        <end position="25"/>
    </location>
</feature>
<keyword evidence="2" id="KW-0732">Signal</keyword>
<dbReference type="EMBL" id="JACHGK010000001">
    <property type="protein sequence ID" value="MBB6443645.1"/>
    <property type="molecule type" value="Genomic_DNA"/>
</dbReference>
<comment type="caution">
    <text evidence="4">The sequence shown here is derived from an EMBL/GenBank/DDBJ whole genome shotgun (WGS) entry which is preliminary data.</text>
</comment>
<gene>
    <name evidence="4" type="ORF">HNR53_000233</name>
</gene>
<feature type="compositionally biased region" description="Basic and acidic residues" evidence="1">
    <location>
        <begin position="32"/>
        <end position="59"/>
    </location>
</feature>
<feature type="chain" id="PRO_5031048102" description="Copper amine oxidase-like N-terminal domain-containing protein" evidence="2">
    <location>
        <begin position="26"/>
        <end position="225"/>
    </location>
</feature>
<evidence type="ECO:0000256" key="1">
    <source>
        <dbReference type="SAM" id="MobiDB-lite"/>
    </source>
</evidence>
<accession>A0A7X0HQ97</accession>
<feature type="domain" description="Copper amine oxidase-like N-terminal" evidence="3">
    <location>
        <begin position="118"/>
        <end position="221"/>
    </location>
</feature>
<dbReference type="Gene3D" id="3.30.457.10">
    <property type="entry name" value="Copper amine oxidase-like, N-terminal domain"/>
    <property type="match status" value="1"/>
</dbReference>
<sequence length="225" mass="25535">MKKLILITSAILLLFGLSFGVTVMADDDEHEREDHGKYEGYEKQESWKYDGEEKKRDHEDHEDDDDEYEYKENNQIGEYNSYVQSEQTGYWNIWTREVVNHSSTALPVLTPSTISLTVNNKPVEIYGVPQNGQLLVSAEKLAEKLGAEAKVYTISKIVKVTKGENELIIRSGSNAAYENSVKTPMPAEAVYYEKSVYIPICVLANALGYRIDWAEAEQKINLVSI</sequence>
<evidence type="ECO:0000313" key="5">
    <source>
        <dbReference type="Proteomes" id="UP000531594"/>
    </source>
</evidence>
<dbReference type="InterPro" id="IPR036582">
    <property type="entry name" value="Mao_N_sf"/>
</dbReference>
<dbReference type="InterPro" id="IPR012854">
    <property type="entry name" value="Cu_amine_oxidase-like_N"/>
</dbReference>
<feature type="region of interest" description="Disordered" evidence="1">
    <location>
        <begin position="30"/>
        <end position="68"/>
    </location>
</feature>
<organism evidence="4 5">
    <name type="scientific">Bacillus benzoevorans</name>
    <dbReference type="NCBI Taxonomy" id="1456"/>
    <lineage>
        <taxon>Bacteria</taxon>
        <taxon>Bacillati</taxon>
        <taxon>Bacillota</taxon>
        <taxon>Bacilli</taxon>
        <taxon>Bacillales</taxon>
        <taxon>Bacillaceae</taxon>
        <taxon>Bacillus</taxon>
    </lineage>
</organism>
<dbReference type="Pfam" id="PF07833">
    <property type="entry name" value="Cu_amine_oxidN1"/>
    <property type="match status" value="1"/>
</dbReference>
<dbReference type="AlphaFoldDB" id="A0A7X0HQ97"/>